<dbReference type="RefSeq" id="WP_169346212.1">
    <property type="nucleotide sequence ID" value="NZ_JABBJJ010000082.1"/>
</dbReference>
<evidence type="ECO:0000256" key="3">
    <source>
        <dbReference type="ARBA" id="ARBA00023015"/>
    </source>
</evidence>
<dbReference type="InterPro" id="IPR002078">
    <property type="entry name" value="Sigma_54_int"/>
</dbReference>
<evidence type="ECO:0000256" key="5">
    <source>
        <dbReference type="SAM" id="MobiDB-lite"/>
    </source>
</evidence>
<dbReference type="InterPro" id="IPR058031">
    <property type="entry name" value="AAA_lid_NorR"/>
</dbReference>
<dbReference type="CDD" id="cd00009">
    <property type="entry name" value="AAA"/>
    <property type="match status" value="1"/>
</dbReference>
<dbReference type="Pfam" id="PF25601">
    <property type="entry name" value="AAA_lid_14"/>
    <property type="match status" value="1"/>
</dbReference>
<keyword evidence="1" id="KW-0547">Nucleotide-binding</keyword>
<dbReference type="CDD" id="cd00060">
    <property type="entry name" value="FHA"/>
    <property type="match status" value="1"/>
</dbReference>
<evidence type="ECO:0000313" key="8">
    <source>
        <dbReference type="EMBL" id="NMO16926.1"/>
    </source>
</evidence>
<name>A0A848LEM5_9BACT</name>
<protein>
    <submittedName>
        <fullName evidence="8">Sigma 54-interacting transcriptional regulator</fullName>
    </submittedName>
</protein>
<feature type="domain" description="Sigma-54 factor interaction" evidence="7">
    <location>
        <begin position="136"/>
        <end position="357"/>
    </location>
</feature>
<dbReference type="InterPro" id="IPR009057">
    <property type="entry name" value="Homeodomain-like_sf"/>
</dbReference>
<comment type="caution">
    <text evidence="8">The sequence shown here is derived from an EMBL/GenBank/DDBJ whole genome shotgun (WGS) entry which is preliminary data.</text>
</comment>
<feature type="compositionally biased region" description="Basic and acidic residues" evidence="5">
    <location>
        <begin position="9"/>
        <end position="20"/>
    </location>
</feature>
<evidence type="ECO:0000256" key="4">
    <source>
        <dbReference type="ARBA" id="ARBA00023163"/>
    </source>
</evidence>
<dbReference type="PRINTS" id="PR01590">
    <property type="entry name" value="HTHFIS"/>
</dbReference>
<dbReference type="InterPro" id="IPR002197">
    <property type="entry name" value="HTH_Fis"/>
</dbReference>
<dbReference type="EMBL" id="JABBJJ010000082">
    <property type="protein sequence ID" value="NMO16926.1"/>
    <property type="molecule type" value="Genomic_DNA"/>
</dbReference>
<feature type="region of interest" description="Disordered" evidence="5">
    <location>
        <begin position="360"/>
        <end position="392"/>
    </location>
</feature>
<organism evidence="8 9">
    <name type="scientific">Pyxidicoccus fallax</name>
    <dbReference type="NCBI Taxonomy" id="394095"/>
    <lineage>
        <taxon>Bacteria</taxon>
        <taxon>Pseudomonadati</taxon>
        <taxon>Myxococcota</taxon>
        <taxon>Myxococcia</taxon>
        <taxon>Myxococcales</taxon>
        <taxon>Cystobacterineae</taxon>
        <taxon>Myxococcaceae</taxon>
        <taxon>Pyxidicoccus</taxon>
    </lineage>
</organism>
<dbReference type="PROSITE" id="PS50045">
    <property type="entry name" value="SIGMA54_INTERACT_4"/>
    <property type="match status" value="1"/>
</dbReference>
<dbReference type="PROSITE" id="PS50006">
    <property type="entry name" value="FHA_DOMAIN"/>
    <property type="match status" value="1"/>
</dbReference>
<keyword evidence="2" id="KW-0067">ATP-binding</keyword>
<keyword evidence="9" id="KW-1185">Reference proteome</keyword>
<dbReference type="Proteomes" id="UP000518300">
    <property type="component" value="Unassembled WGS sequence"/>
</dbReference>
<gene>
    <name evidence="8" type="ORF">HG543_18975</name>
</gene>
<keyword evidence="3" id="KW-0805">Transcription regulation</keyword>
<dbReference type="GO" id="GO:0006355">
    <property type="term" value="P:regulation of DNA-templated transcription"/>
    <property type="evidence" value="ECO:0007669"/>
    <property type="project" value="InterPro"/>
</dbReference>
<dbReference type="Gene3D" id="3.40.50.300">
    <property type="entry name" value="P-loop containing nucleotide triphosphate hydrolases"/>
    <property type="match status" value="1"/>
</dbReference>
<evidence type="ECO:0000256" key="1">
    <source>
        <dbReference type="ARBA" id="ARBA00022741"/>
    </source>
</evidence>
<dbReference type="SUPFAM" id="SSF52540">
    <property type="entry name" value="P-loop containing nucleoside triphosphate hydrolases"/>
    <property type="match status" value="1"/>
</dbReference>
<dbReference type="SMART" id="SM00382">
    <property type="entry name" value="AAA"/>
    <property type="match status" value="1"/>
</dbReference>
<evidence type="ECO:0000256" key="2">
    <source>
        <dbReference type="ARBA" id="ARBA00022840"/>
    </source>
</evidence>
<dbReference type="SUPFAM" id="SSF46689">
    <property type="entry name" value="Homeodomain-like"/>
    <property type="match status" value="1"/>
</dbReference>
<feature type="domain" description="FHA" evidence="6">
    <location>
        <begin position="46"/>
        <end position="95"/>
    </location>
</feature>
<evidence type="ECO:0000313" key="9">
    <source>
        <dbReference type="Proteomes" id="UP000518300"/>
    </source>
</evidence>
<dbReference type="Pfam" id="PF00158">
    <property type="entry name" value="Sigma54_activat"/>
    <property type="match status" value="1"/>
</dbReference>
<dbReference type="GO" id="GO:0043565">
    <property type="term" value="F:sequence-specific DNA binding"/>
    <property type="evidence" value="ECO:0007669"/>
    <property type="project" value="InterPro"/>
</dbReference>
<dbReference type="GO" id="GO:0005524">
    <property type="term" value="F:ATP binding"/>
    <property type="evidence" value="ECO:0007669"/>
    <property type="project" value="UniProtKB-KW"/>
</dbReference>
<dbReference type="InterPro" id="IPR003593">
    <property type="entry name" value="AAA+_ATPase"/>
</dbReference>
<feature type="region of interest" description="Disordered" evidence="5">
    <location>
        <begin position="1"/>
        <end position="25"/>
    </location>
</feature>
<evidence type="ECO:0000259" key="6">
    <source>
        <dbReference type="PROSITE" id="PS50006"/>
    </source>
</evidence>
<proteinExistence type="predicted"/>
<dbReference type="InterPro" id="IPR000253">
    <property type="entry name" value="FHA_dom"/>
</dbReference>
<evidence type="ECO:0000259" key="7">
    <source>
        <dbReference type="PROSITE" id="PS50045"/>
    </source>
</evidence>
<feature type="compositionally biased region" description="Low complexity" evidence="5">
    <location>
        <begin position="378"/>
        <end position="392"/>
    </location>
</feature>
<dbReference type="InterPro" id="IPR008984">
    <property type="entry name" value="SMAD_FHA_dom_sf"/>
</dbReference>
<sequence length="435" mass="46605">MTTGPETQEDSRQQRARPEPPRPGLVFIFSGGAPMFRPVPLDGGRLVLGREDAGGQPLPDERLSRQHAEVRHEEARWHVEDLGSRNGTSVDGVQVLARRAFSEPRVLRLGNTLALFHEDVRRLAGADVQVAPDSVRGPGFNAALERVAAAATAGETLLITGESGTGKELAARAYHRAGPNARGRFVDINCAAVPASVAERLLFGSRRGAYSGADADTEGYVQAADRGVLFLDEVAELSPEVQAKLLRVLETREVLALGASRATPVDVRVCSATHKDLRAAVAAGQFRADLYYRLAQAEVRLPPLRERPEDVPWLLAHALRDSPTAPSVHATYVEACLSRPWPGNVRELLGEARRAARDATAAGSRSLRAEHLDPEAGTALTPPASPSAATVTPDRATVEATLAEHGGNISAAARALGLHRTQLYRLLQRWGLGTS</sequence>
<dbReference type="PANTHER" id="PTHR32071:SF77">
    <property type="entry name" value="TRANSCRIPTIONAL REGULATORY PROTEIN"/>
    <property type="match status" value="1"/>
</dbReference>
<reference evidence="8 9" key="1">
    <citation type="submission" date="2020-04" db="EMBL/GenBank/DDBJ databases">
        <title>Draft genome of Pyxidicoccus fallax type strain.</title>
        <authorList>
            <person name="Whitworth D.E."/>
        </authorList>
    </citation>
    <scope>NUCLEOTIDE SEQUENCE [LARGE SCALE GENOMIC DNA]</scope>
    <source>
        <strain evidence="8 9">DSM 14698</strain>
    </source>
</reference>
<keyword evidence="4" id="KW-0804">Transcription</keyword>
<dbReference type="InterPro" id="IPR027417">
    <property type="entry name" value="P-loop_NTPase"/>
</dbReference>
<dbReference type="Pfam" id="PF02954">
    <property type="entry name" value="HTH_8"/>
    <property type="match status" value="1"/>
</dbReference>
<accession>A0A848LEM5</accession>
<dbReference type="SUPFAM" id="SSF49879">
    <property type="entry name" value="SMAD/FHA domain"/>
    <property type="match status" value="1"/>
</dbReference>
<dbReference type="FunFam" id="3.40.50.300:FF:000006">
    <property type="entry name" value="DNA-binding transcriptional regulator NtrC"/>
    <property type="match status" value="1"/>
</dbReference>
<dbReference type="Gene3D" id="1.10.8.60">
    <property type="match status" value="1"/>
</dbReference>
<dbReference type="PANTHER" id="PTHR32071">
    <property type="entry name" value="TRANSCRIPTIONAL REGULATORY PROTEIN"/>
    <property type="match status" value="1"/>
</dbReference>
<dbReference type="Pfam" id="PF00498">
    <property type="entry name" value="FHA"/>
    <property type="match status" value="1"/>
</dbReference>
<dbReference type="Gene3D" id="1.10.10.60">
    <property type="entry name" value="Homeodomain-like"/>
    <property type="match status" value="1"/>
</dbReference>
<dbReference type="Gene3D" id="2.60.200.20">
    <property type="match status" value="1"/>
</dbReference>
<dbReference type="SMART" id="SM00240">
    <property type="entry name" value="FHA"/>
    <property type="match status" value="1"/>
</dbReference>
<dbReference type="AlphaFoldDB" id="A0A848LEM5"/>